<dbReference type="InterPro" id="IPR045851">
    <property type="entry name" value="AMP-bd_C_sf"/>
</dbReference>
<dbReference type="FunFam" id="3.40.50.12780:FF:000025">
    <property type="entry name" value="luciferin 4-monooxygenase"/>
    <property type="match status" value="2"/>
</dbReference>
<dbReference type="VEuPathDB" id="VectorBase:ASTEI05197"/>
<evidence type="ECO:0000313" key="6">
    <source>
        <dbReference type="EnsemblMetazoa" id="ASTEI05197-PA"/>
    </source>
</evidence>
<dbReference type="Pfam" id="PF13193">
    <property type="entry name" value="AMP-binding_C"/>
    <property type="match status" value="2"/>
</dbReference>
<dbReference type="Gene3D" id="3.30.300.30">
    <property type="match status" value="2"/>
</dbReference>
<evidence type="ECO:0000259" key="4">
    <source>
        <dbReference type="Pfam" id="PF00501"/>
    </source>
</evidence>
<dbReference type="STRING" id="30069.A0A182Y9R1"/>
<dbReference type="AlphaFoldDB" id="A0A182Y9R1"/>
<dbReference type="GO" id="GO:0004467">
    <property type="term" value="F:long-chain fatty acid-CoA ligase activity"/>
    <property type="evidence" value="ECO:0007669"/>
    <property type="project" value="TreeGrafter"/>
</dbReference>
<protein>
    <submittedName>
        <fullName evidence="6">Uncharacterized protein</fullName>
    </submittedName>
</protein>
<dbReference type="GO" id="GO:0046949">
    <property type="term" value="P:fatty-acyl-CoA biosynthetic process"/>
    <property type="evidence" value="ECO:0007669"/>
    <property type="project" value="TreeGrafter"/>
</dbReference>
<dbReference type="InterPro" id="IPR025110">
    <property type="entry name" value="AMP-bd_C"/>
</dbReference>
<dbReference type="EnsemblMetazoa" id="ASTEI05197-RA">
    <property type="protein sequence ID" value="ASTEI05197-PA"/>
    <property type="gene ID" value="ASTEI05197"/>
</dbReference>
<feature type="domain" description="AMP-binding enzyme C-terminal" evidence="5">
    <location>
        <begin position="986"/>
        <end position="1064"/>
    </location>
</feature>
<dbReference type="InterPro" id="IPR000873">
    <property type="entry name" value="AMP-dep_synth/lig_dom"/>
</dbReference>
<dbReference type="PROSITE" id="PS00455">
    <property type="entry name" value="AMP_BINDING"/>
    <property type="match status" value="1"/>
</dbReference>
<name>A0A182Y9R1_ANOST</name>
<evidence type="ECO:0000256" key="1">
    <source>
        <dbReference type="ARBA" id="ARBA00004275"/>
    </source>
</evidence>
<dbReference type="VEuPathDB" id="VectorBase:ASTEI20_031442"/>
<feature type="domain" description="AMP-binding enzyme C-terminal" evidence="5">
    <location>
        <begin position="452"/>
        <end position="528"/>
    </location>
</feature>
<dbReference type="VEuPathDB" id="VectorBase:ASTE003038"/>
<dbReference type="SUPFAM" id="SSF56801">
    <property type="entry name" value="Acetyl-CoA synthetase-like"/>
    <property type="match status" value="2"/>
</dbReference>
<evidence type="ECO:0000313" key="7">
    <source>
        <dbReference type="Proteomes" id="UP000076408"/>
    </source>
</evidence>
<keyword evidence="3" id="KW-0576">Peroxisome</keyword>
<dbReference type="InterPro" id="IPR042099">
    <property type="entry name" value="ANL_N_sf"/>
</dbReference>
<dbReference type="InterPro" id="IPR020845">
    <property type="entry name" value="AMP-binding_CS"/>
</dbReference>
<accession>A0A182Y9R1</accession>
<dbReference type="GO" id="GO:0005777">
    <property type="term" value="C:peroxisome"/>
    <property type="evidence" value="ECO:0007669"/>
    <property type="project" value="UniProtKB-SubCell"/>
</dbReference>
<dbReference type="OMA" id="CDENVYE"/>
<organism evidence="6 7">
    <name type="scientific">Anopheles stephensi</name>
    <name type="common">Indo-Pakistan malaria mosquito</name>
    <dbReference type="NCBI Taxonomy" id="30069"/>
    <lineage>
        <taxon>Eukaryota</taxon>
        <taxon>Metazoa</taxon>
        <taxon>Ecdysozoa</taxon>
        <taxon>Arthropoda</taxon>
        <taxon>Hexapoda</taxon>
        <taxon>Insecta</taxon>
        <taxon>Pterygota</taxon>
        <taxon>Neoptera</taxon>
        <taxon>Endopterygota</taxon>
        <taxon>Diptera</taxon>
        <taxon>Nematocera</taxon>
        <taxon>Culicoidea</taxon>
        <taxon>Culicidae</taxon>
        <taxon>Anophelinae</taxon>
        <taxon>Anopheles</taxon>
    </lineage>
</organism>
<dbReference type="PANTHER" id="PTHR24096">
    <property type="entry name" value="LONG-CHAIN-FATTY-ACID--COA LIGASE"/>
    <property type="match status" value="1"/>
</dbReference>
<keyword evidence="7" id="KW-1185">Reference proteome</keyword>
<evidence type="ECO:0000256" key="3">
    <source>
        <dbReference type="ARBA" id="ARBA00023140"/>
    </source>
</evidence>
<dbReference type="PANTHER" id="PTHR24096:SF353">
    <property type="entry name" value="GH16244P-RELATED"/>
    <property type="match status" value="1"/>
</dbReference>
<reference evidence="6" key="2">
    <citation type="submission" date="2020-05" db="UniProtKB">
        <authorList>
            <consortium name="EnsemblMetazoa"/>
        </authorList>
    </citation>
    <scope>IDENTIFICATION</scope>
    <source>
        <strain evidence="6">Indian</strain>
    </source>
</reference>
<comment type="similarity">
    <text evidence="2">Belongs to the ATP-dependent AMP-binding enzyme family.</text>
</comment>
<feature type="domain" description="AMP-dependent synthetase/ligase" evidence="4">
    <location>
        <begin position="581"/>
        <end position="935"/>
    </location>
</feature>
<dbReference type="Pfam" id="PF00501">
    <property type="entry name" value="AMP-binding"/>
    <property type="match status" value="2"/>
</dbReference>
<dbReference type="Gene3D" id="3.40.50.12780">
    <property type="entry name" value="N-terminal domain of ligase-like"/>
    <property type="match status" value="2"/>
</dbReference>
<feature type="domain" description="AMP-dependent synthetase/ligase" evidence="4">
    <location>
        <begin position="36"/>
        <end position="400"/>
    </location>
</feature>
<dbReference type="Proteomes" id="UP000076408">
    <property type="component" value="Unassembled WGS sequence"/>
</dbReference>
<sequence>MFNYRTVYDAANRTWYGATVQPVYNPEASLGQIMFETLARTPDRVIQRDMDTGRSMTYAEFQTKLIRFAQNLTAIGVGKGDVVALANANSENVAPLACALLTIGAPFNPLAPGFNEDDMANMLHATNPKLVFCDADNYEVVRKALQRVVADGEQVPPIYVFECSRSDVNHAEDLLKETGQEQTFIVPYLGDSHKTLAVILCSSGTSGAHKGVQLTHSACIQLTILYRFALTPSVSFSFSAIYWTTGFTAMLSAFFNGGIRLITRKPFNEAQFFEAIEKYRANMIFTPPSYANAVLAHPQMKTVDFSSVQFWAVGGSPVPERLRDRIDALLAPTGGRSLNAFGSSEVGNVAIDLIKRKPGAIGPLGPNVTVRIVDEDGKRLGVGEEGELLTKAIEAFGGYYGNEQASRDAIDADGFFRTGDIGYIDEEGFLHLIDRKKDIFKYRNFHVSPSDLEAIIVRIDGVRDVCVVGVPDAEGGTDLPAAAIVRRPGAVLEASQVREIVDEQVSDFKRLRGGVHFIEELPKTDSGKVLRRKVTEMIARMNQFSQADTAGKSRTWYGIRMVPIYNPKANVGEILNHILLRTPERIIQIDMDKDERMSCADFRTRMIRFVQNLTDAGLRKGDIVAMANANSVNVAPLACAVMTIGAAFNPLAPGFNEEDMAHMLRLTEPKMIFCDDDNVNVVSNAVRSVFDTDRPIYVFESSRSNVKHAEDLLKETGREEQFVPPHVGDSHELLSMILCSSGTTGPPKGVCVTHAQTIAAIGSFPLAKPMTVFNFSPLYWGTGVFMMLSTFSGPSTRLITRRPFSEEAFFEAVEKYRANFVFMPPSYASQIVRHERVAQVDFSSLRMLSLGGSYVSDGLRDRLDRLLPNGRTYNSVGTSEIGWVTSDFGKRKPGSVGTPTVNITIKIVDDAGNDLGVGEKGHVLIKGPEPFLGYYKNEEATRTTIDERGFTRSGDVGYFDEEGYLYLIDREKDIFKYRGFHVSPSELEAIIAQIEGVLEVCVVAIPADADRTTELPTAAIVRVAGSSLGAKQVMEIVDGKVSDFKRLRGGVYFVDHLPKTQTGKILRRKVLEKVLQLAEKNTVTTYV</sequence>
<comment type="subcellular location">
    <subcellularLocation>
        <location evidence="1">Peroxisome</location>
    </subcellularLocation>
</comment>
<reference evidence="7" key="1">
    <citation type="journal article" date="2014" name="Genome Biol.">
        <title>Genome analysis of a major urban malaria vector mosquito, Anopheles stephensi.</title>
        <authorList>
            <person name="Jiang X."/>
            <person name="Peery A."/>
            <person name="Hall A.B."/>
            <person name="Sharma A."/>
            <person name="Chen X.G."/>
            <person name="Waterhouse R.M."/>
            <person name="Komissarov A."/>
            <person name="Riehle M.M."/>
            <person name="Shouche Y."/>
            <person name="Sharakhova M.V."/>
            <person name="Lawson D."/>
            <person name="Pakpour N."/>
            <person name="Arensburger P."/>
            <person name="Davidson V.L."/>
            <person name="Eiglmeier K."/>
            <person name="Emrich S."/>
            <person name="George P."/>
            <person name="Kennedy R.C."/>
            <person name="Mane S.P."/>
            <person name="Maslen G."/>
            <person name="Oringanje C."/>
            <person name="Qi Y."/>
            <person name="Settlage R."/>
            <person name="Tojo M."/>
            <person name="Tubio J.M."/>
            <person name="Unger M.F."/>
            <person name="Wang B."/>
            <person name="Vernick K.D."/>
            <person name="Ribeiro J.M."/>
            <person name="James A.A."/>
            <person name="Michel K."/>
            <person name="Riehle M.A."/>
            <person name="Luckhart S."/>
            <person name="Sharakhov I.V."/>
            <person name="Tu Z."/>
        </authorList>
    </citation>
    <scope>NUCLEOTIDE SEQUENCE [LARGE SCALE GENOMIC DNA]</scope>
    <source>
        <strain evidence="7">Indian</strain>
    </source>
</reference>
<dbReference type="FunFam" id="3.30.300.30:FF:000007">
    <property type="entry name" value="4-coumarate--CoA ligase 2"/>
    <property type="match status" value="2"/>
</dbReference>
<proteinExistence type="inferred from homology"/>
<evidence type="ECO:0000259" key="5">
    <source>
        <dbReference type="Pfam" id="PF13193"/>
    </source>
</evidence>
<evidence type="ECO:0000256" key="2">
    <source>
        <dbReference type="ARBA" id="ARBA00006432"/>
    </source>
</evidence>